<dbReference type="Proteomes" id="UP001215827">
    <property type="component" value="Chromosome"/>
</dbReference>
<proteinExistence type="predicted"/>
<dbReference type="Gene3D" id="1.20.1050.10">
    <property type="match status" value="1"/>
</dbReference>
<dbReference type="Pfam" id="PF13417">
    <property type="entry name" value="GST_N_3"/>
    <property type="match status" value="1"/>
</dbReference>
<evidence type="ECO:0000259" key="2">
    <source>
        <dbReference type="PROSITE" id="PS50405"/>
    </source>
</evidence>
<dbReference type="InterPro" id="IPR040079">
    <property type="entry name" value="Glutathione_S-Trfase"/>
</dbReference>
<dbReference type="SFLD" id="SFLDS00019">
    <property type="entry name" value="Glutathione_Transferase_(cytos"/>
    <property type="match status" value="1"/>
</dbReference>
<evidence type="ECO:0000259" key="1">
    <source>
        <dbReference type="PROSITE" id="PS50404"/>
    </source>
</evidence>
<dbReference type="Gene3D" id="3.40.30.10">
    <property type="entry name" value="Glutaredoxin"/>
    <property type="match status" value="1"/>
</dbReference>
<dbReference type="PROSITE" id="PS50405">
    <property type="entry name" value="GST_CTER"/>
    <property type="match status" value="1"/>
</dbReference>
<dbReference type="RefSeq" id="WP_278017032.1">
    <property type="nucleotide sequence ID" value="NZ_CP121106.1"/>
</dbReference>
<dbReference type="PANTHER" id="PTHR44051">
    <property type="entry name" value="GLUTATHIONE S-TRANSFERASE-RELATED"/>
    <property type="match status" value="1"/>
</dbReference>
<dbReference type="InterPro" id="IPR036249">
    <property type="entry name" value="Thioredoxin-like_sf"/>
</dbReference>
<feature type="domain" description="GST N-terminal" evidence="1">
    <location>
        <begin position="2"/>
        <end position="87"/>
    </location>
</feature>
<accession>A0ABY8FTJ8</accession>
<dbReference type="InterPro" id="IPR004046">
    <property type="entry name" value="GST_C"/>
</dbReference>
<evidence type="ECO:0000313" key="4">
    <source>
        <dbReference type="Proteomes" id="UP001215827"/>
    </source>
</evidence>
<dbReference type="InterPro" id="IPR036282">
    <property type="entry name" value="Glutathione-S-Trfase_C_sf"/>
</dbReference>
<organism evidence="3 4">
    <name type="scientific">Altererythrobacter arenosus</name>
    <dbReference type="NCBI Taxonomy" id="3032592"/>
    <lineage>
        <taxon>Bacteria</taxon>
        <taxon>Pseudomonadati</taxon>
        <taxon>Pseudomonadota</taxon>
        <taxon>Alphaproteobacteria</taxon>
        <taxon>Sphingomonadales</taxon>
        <taxon>Erythrobacteraceae</taxon>
        <taxon>Altererythrobacter</taxon>
    </lineage>
</organism>
<dbReference type="PANTHER" id="PTHR44051:SF8">
    <property type="entry name" value="GLUTATHIONE S-TRANSFERASE GSTA"/>
    <property type="match status" value="1"/>
</dbReference>
<evidence type="ECO:0000313" key="3">
    <source>
        <dbReference type="EMBL" id="WFL78342.1"/>
    </source>
</evidence>
<dbReference type="InterPro" id="IPR010987">
    <property type="entry name" value="Glutathione-S-Trfase_C-like"/>
</dbReference>
<dbReference type="CDD" id="cd00570">
    <property type="entry name" value="GST_N_family"/>
    <property type="match status" value="1"/>
</dbReference>
<gene>
    <name evidence="3" type="ORF">P7228_04565</name>
</gene>
<sequence length="230" mass="25594">MAELVIYGSPISPFVRKVAACCIEKDVEYEIEAVNVFDPPEWFLDISPMKRIPVLRDRSVASEGQEGTIADSSAICAYLEKKHPEPALYPHHPYAHGRALWIEEYADTNLAAIGGLGIFRPIFFSVTQGKEPDLDTARETWSTKMPPIFDYLEASLGDNDYFVHDSVSIADITVACCLMQIGLVAELKLDRWPALAAHLERMKARDSIAVPFAKAERAVRKALPEVCDLS</sequence>
<dbReference type="SUPFAM" id="SSF52833">
    <property type="entry name" value="Thioredoxin-like"/>
    <property type="match status" value="1"/>
</dbReference>
<dbReference type="PROSITE" id="PS50404">
    <property type="entry name" value="GST_NTER"/>
    <property type="match status" value="1"/>
</dbReference>
<feature type="domain" description="GST C-terminal" evidence="2">
    <location>
        <begin position="92"/>
        <end position="222"/>
    </location>
</feature>
<dbReference type="SFLD" id="SFLDG00358">
    <property type="entry name" value="Main_(cytGST)"/>
    <property type="match status" value="1"/>
</dbReference>
<name>A0ABY8FTJ8_9SPHN</name>
<keyword evidence="4" id="KW-1185">Reference proteome</keyword>
<dbReference type="InterPro" id="IPR004045">
    <property type="entry name" value="Glutathione_S-Trfase_N"/>
</dbReference>
<dbReference type="SUPFAM" id="SSF47616">
    <property type="entry name" value="GST C-terminal domain-like"/>
    <property type="match status" value="1"/>
</dbReference>
<protein>
    <submittedName>
        <fullName evidence="3">Glutathione S-transferase family protein</fullName>
    </submittedName>
</protein>
<reference evidence="3 4" key="1">
    <citation type="submission" date="2023-03" db="EMBL/GenBank/DDBJ databases">
        <title>Altererythrobacter sp. CAU 1644 isolated from sand.</title>
        <authorList>
            <person name="Kim W."/>
        </authorList>
    </citation>
    <scope>NUCLEOTIDE SEQUENCE [LARGE SCALE GENOMIC DNA]</scope>
    <source>
        <strain evidence="3 4">CAU 1644</strain>
    </source>
</reference>
<dbReference type="Pfam" id="PF14497">
    <property type="entry name" value="GST_C_3"/>
    <property type="match status" value="1"/>
</dbReference>
<dbReference type="EMBL" id="CP121106">
    <property type="protein sequence ID" value="WFL78342.1"/>
    <property type="molecule type" value="Genomic_DNA"/>
</dbReference>